<feature type="compositionally biased region" description="Basic residues" evidence="1">
    <location>
        <begin position="530"/>
        <end position="541"/>
    </location>
</feature>
<feature type="region of interest" description="Disordered" evidence="1">
    <location>
        <begin position="281"/>
        <end position="331"/>
    </location>
</feature>
<feature type="region of interest" description="Disordered" evidence="1">
    <location>
        <begin position="420"/>
        <end position="556"/>
    </location>
</feature>
<feature type="compositionally biased region" description="Basic and acidic residues" evidence="1">
    <location>
        <begin position="420"/>
        <end position="429"/>
    </location>
</feature>
<protein>
    <submittedName>
        <fullName evidence="2">Uncharacterized protein</fullName>
    </submittedName>
</protein>
<feature type="compositionally biased region" description="Low complexity" evidence="1">
    <location>
        <begin position="1304"/>
        <end position="1328"/>
    </location>
</feature>
<feature type="compositionally biased region" description="Low complexity" evidence="1">
    <location>
        <begin position="596"/>
        <end position="630"/>
    </location>
</feature>
<dbReference type="OMA" id="EEWAQHW"/>
<gene>
    <name evidence="2" type="ORF">ABL78_1040</name>
</gene>
<feature type="compositionally biased region" description="Polar residues" evidence="1">
    <location>
        <begin position="482"/>
        <end position="499"/>
    </location>
</feature>
<evidence type="ECO:0000313" key="2">
    <source>
        <dbReference type="EMBL" id="KPI89871.1"/>
    </source>
</evidence>
<name>A0A0N1IMH8_LEPSE</name>
<evidence type="ECO:0000256" key="1">
    <source>
        <dbReference type="SAM" id="MobiDB-lite"/>
    </source>
</evidence>
<reference evidence="2 3" key="1">
    <citation type="journal article" date="2015" name="PLoS Pathog.">
        <title>Leptomonas seymouri: Adaptations to the Dixenous Life Cycle Analyzed by Genome Sequencing, Transcriptome Profiling and Co-infection with Leishmania donovani.</title>
        <authorList>
            <person name="Kraeva N."/>
            <person name="Butenko A."/>
            <person name="Hlavacova J."/>
            <person name="Kostygov A."/>
            <person name="Myskova J."/>
            <person name="Grybchuk D."/>
            <person name="Lestinova T."/>
            <person name="Votypka J."/>
            <person name="Volf P."/>
            <person name="Opperdoes F."/>
            <person name="Flegontov P."/>
            <person name="Lukes J."/>
            <person name="Yurchenko V."/>
        </authorList>
    </citation>
    <scope>NUCLEOTIDE SEQUENCE [LARGE SCALE GENOMIC DNA]</scope>
    <source>
        <strain evidence="2 3">ATCC 30220</strain>
    </source>
</reference>
<feature type="region of interest" description="Disordered" evidence="1">
    <location>
        <begin position="1287"/>
        <end position="1328"/>
    </location>
</feature>
<feature type="region of interest" description="Disordered" evidence="1">
    <location>
        <begin position="1098"/>
        <end position="1144"/>
    </location>
</feature>
<dbReference type="VEuPathDB" id="TriTrypDB:Lsey_0015_0330"/>
<sequence length="1328" mass="143446">MPAPTASSRIDAHLIDQLECDPYYAQRCRVGRDNTVFQSLFPGASRVPEQHIVRSPIESPLSDGNAHRRIPSLSASERIKAWEASAAVPGYHDALRPDSTVHFEISGMELFSDCDPDDLLRSAVMQRGVHGDGAEAAAAQPPFHVRAREVEKRFREQMEVHRGLTRAAQQLQLAEHNVLAFRAQRRTHAIMHAIRERQQAIWERVWPGGDIPCLPTQDAPKMDAQSSAGEPRKAAASPLPQYAVKVPASAVVVPAAPTSHISTAPPTNALLQDVLETFSKQRELRGGTSSTRRSASTLLTTRTGATRSKTQSDMNRSSSGRAGTSTDGVDKSFPRVRCVTASGVEIVSLPPPPKPYPVIRYVEVPRSDSQTASKPSTSGAPIPGQLRKVTSGAFLSETTPSLSSISEEYSQSDFIALEASTRDSSRADESALEDNAEAEGSGASRNTSSVEDVADVYSSDTFEVTDESGTANGSKIGEAVTSDISSIVQTARHSSSFTGDSVEDMSETSVVTSSVISRDTDLQRDGRHTPQIHRGRRRQRTRTSQPKSQKKPAAAEDAVERFMAACNAAITASTELLRDTCLREETKTRPAPRPSKPASSAAPPQTPVSSSLSSSAAESSDSSATPAAARASKEMIEPGTTAFQKCREGLETQLRNVRHLRRFRRHLIRHLEMVEMRRKAQREKAMLLQETQTLAKARRTLLRQPPDRDDVDVQKLLSSINRVKQATGTAANKERRRQLLTRSKVLDRVSEEYAVSDEISMEVSDATGSERLSSIEEDIAEEYSVSDEIEDAVSEIIEEVDDDLVHTDVDSDIITESIRSIDEDMTDAVEDTRGTSDSMFSISDTSNPTYTATDGQLDFIVQAGTGLDEIEEELADRLAVMSTTSLSMRNSVPSEIEELIDLLPSSLIPSEVEEEVVEDKGGDSRLHTDSAIATETDASMEELQSRQRRTYVAVKSGVGVQGHEGSKGYMQDSMASAIVAASSDADVDTTLRSSKTTSEAVEDASTVFGTPSKHTREELATAAQRDDAATNSDFTNFTDDSDSTDALTVLETDMALTKERRRAALRSATSVPSWDQLYNPLTPAMGADAAVPNDEALSKQMARQSLDRGAERDTGREEGANESNVSSSAEAGAASTSEVPPNAAEEPAANILQRSSLSDTGAEGQAGVVSDTMADAGAAVSRAASPAYAKEDLVAQNAWKARQLHLLRQLWRVSVEDAVEDTASAETRELQPSSKEHPPLSSKTSVELALDSAEDAAREEWAHHWGVLESLLQTRFAPPRYEERMTAARGLAQRRRASQACVGSSASASANDASPSSWSPSSSAPAVQ</sequence>
<dbReference type="OrthoDB" id="266450at2759"/>
<feature type="compositionally biased region" description="Basic and acidic residues" evidence="1">
    <location>
        <begin position="1105"/>
        <end position="1119"/>
    </location>
</feature>
<feature type="compositionally biased region" description="Low complexity" evidence="1">
    <location>
        <begin position="507"/>
        <end position="517"/>
    </location>
</feature>
<feature type="region of interest" description="Disordered" evidence="1">
    <location>
        <begin position="212"/>
        <end position="236"/>
    </location>
</feature>
<feature type="region of interest" description="Disordered" evidence="1">
    <location>
        <begin position="366"/>
        <end position="385"/>
    </location>
</feature>
<evidence type="ECO:0000313" key="3">
    <source>
        <dbReference type="Proteomes" id="UP000038009"/>
    </source>
</evidence>
<feature type="compositionally biased region" description="Low complexity" evidence="1">
    <location>
        <begin position="286"/>
        <end position="308"/>
    </location>
</feature>
<dbReference type="Proteomes" id="UP000038009">
    <property type="component" value="Unassembled WGS sequence"/>
</dbReference>
<feature type="compositionally biased region" description="Low complexity" evidence="1">
    <location>
        <begin position="1121"/>
        <end position="1144"/>
    </location>
</feature>
<feature type="region of interest" description="Disordered" evidence="1">
    <location>
        <begin position="1223"/>
        <end position="1246"/>
    </location>
</feature>
<feature type="compositionally biased region" description="Basic and acidic residues" evidence="1">
    <location>
        <begin position="1226"/>
        <end position="1238"/>
    </location>
</feature>
<feature type="compositionally biased region" description="Polar residues" evidence="1">
    <location>
        <begin position="367"/>
        <end position="379"/>
    </location>
</feature>
<organism evidence="2 3">
    <name type="scientific">Leptomonas seymouri</name>
    <dbReference type="NCBI Taxonomy" id="5684"/>
    <lineage>
        <taxon>Eukaryota</taxon>
        <taxon>Discoba</taxon>
        <taxon>Euglenozoa</taxon>
        <taxon>Kinetoplastea</taxon>
        <taxon>Metakinetoplastina</taxon>
        <taxon>Trypanosomatida</taxon>
        <taxon>Trypanosomatidae</taxon>
        <taxon>Leishmaniinae</taxon>
        <taxon>Leptomonas</taxon>
    </lineage>
</organism>
<feature type="compositionally biased region" description="Polar residues" evidence="1">
    <location>
        <begin position="309"/>
        <end position="327"/>
    </location>
</feature>
<dbReference type="EMBL" id="LJSK01000015">
    <property type="protein sequence ID" value="KPI89871.1"/>
    <property type="molecule type" value="Genomic_DNA"/>
</dbReference>
<feature type="compositionally biased region" description="Basic and acidic residues" evidence="1">
    <location>
        <begin position="518"/>
        <end position="528"/>
    </location>
</feature>
<accession>A0A0N1IMH8</accession>
<feature type="compositionally biased region" description="Polar residues" evidence="1">
    <location>
        <begin position="458"/>
        <end position="473"/>
    </location>
</feature>
<keyword evidence="3" id="KW-1185">Reference proteome</keyword>
<feature type="region of interest" description="Disordered" evidence="1">
    <location>
        <begin position="585"/>
        <end position="636"/>
    </location>
</feature>
<comment type="caution">
    <text evidence="2">The sequence shown here is derived from an EMBL/GenBank/DDBJ whole genome shotgun (WGS) entry which is preliminary data.</text>
</comment>
<proteinExistence type="predicted"/>